<dbReference type="InterPro" id="IPR011050">
    <property type="entry name" value="Pectin_lyase_fold/virulence"/>
</dbReference>
<dbReference type="InterPro" id="IPR008638">
    <property type="entry name" value="FhaB/CdiA-like_TPS"/>
</dbReference>
<dbReference type="Pfam" id="PF05860">
    <property type="entry name" value="TPS"/>
    <property type="match status" value="1"/>
</dbReference>
<dbReference type="EMBL" id="CP014671">
    <property type="protein sequence ID" value="ANX05175.1"/>
    <property type="molecule type" value="Genomic_DNA"/>
</dbReference>
<accession>A0A1B1YWF5</accession>
<dbReference type="OrthoDB" id="218680at2"/>
<feature type="domain" description="Filamentous haemagglutinin FhaB/tRNA nuclease CdiA-like TPS" evidence="1">
    <location>
        <begin position="1"/>
        <end position="90"/>
    </location>
</feature>
<dbReference type="InterPro" id="IPR012334">
    <property type="entry name" value="Pectin_lyas_fold"/>
</dbReference>
<reference evidence="3" key="1">
    <citation type="submission" date="2016-03" db="EMBL/GenBank/DDBJ databases">
        <title>Complete genome sequence of Solimmundus cernigliae, representing a novel lineage of polycyclic aromatic hydrocarbon degraders within the Gammaproteobacteria.</title>
        <authorList>
            <person name="Singleton D.R."/>
            <person name="Dickey A.N."/>
            <person name="Scholl E.H."/>
            <person name="Wright F.A."/>
            <person name="Aitken M.D."/>
        </authorList>
    </citation>
    <scope>NUCLEOTIDE SEQUENCE [LARGE SCALE GENOMIC DNA]</scope>
    <source>
        <strain evidence="3">TR3.2</strain>
    </source>
</reference>
<keyword evidence="3" id="KW-1185">Reference proteome</keyword>
<evidence type="ECO:0000259" key="1">
    <source>
        <dbReference type="SMART" id="SM00912"/>
    </source>
</evidence>
<evidence type="ECO:0000313" key="2">
    <source>
        <dbReference type="EMBL" id="ANX05175.1"/>
    </source>
</evidence>
<gene>
    <name evidence="2" type="ORF">PG2T_13960</name>
</gene>
<dbReference type="SUPFAM" id="SSF51126">
    <property type="entry name" value="Pectin lyase-like"/>
    <property type="match status" value="1"/>
</dbReference>
<dbReference type="Pfam" id="PF12545">
    <property type="entry name" value="DUF3739"/>
    <property type="match status" value="1"/>
</dbReference>
<dbReference type="InterPro" id="IPR050909">
    <property type="entry name" value="Bact_Autotransporter_VF"/>
</dbReference>
<dbReference type="PANTHER" id="PTHR12338:SF5">
    <property type="entry name" value="ANTIGEN 43-RELATED"/>
    <property type="match status" value="1"/>
</dbReference>
<proteinExistence type="predicted"/>
<dbReference type="InParanoid" id="A0A1B1YWF5"/>
<protein>
    <recommendedName>
        <fullName evidence="1">Filamentous haemagglutinin FhaB/tRNA nuclease CdiA-like TPS domain-containing protein</fullName>
    </recommendedName>
</protein>
<organism evidence="2 3">
    <name type="scientific">Immundisolibacter cernigliae</name>
    <dbReference type="NCBI Taxonomy" id="1810504"/>
    <lineage>
        <taxon>Bacteria</taxon>
        <taxon>Pseudomonadati</taxon>
        <taxon>Pseudomonadota</taxon>
        <taxon>Gammaproteobacteria</taxon>
        <taxon>Immundisolibacterales</taxon>
        <taxon>Immundisolibacteraceae</taxon>
        <taxon>Immundisolibacter</taxon>
    </lineage>
</organism>
<dbReference type="RefSeq" id="WP_068806807.1">
    <property type="nucleotide sequence ID" value="NZ_CP014671.1"/>
</dbReference>
<dbReference type="PANTHER" id="PTHR12338">
    <property type="entry name" value="AUTOTRANSPORTER"/>
    <property type="match status" value="1"/>
</dbReference>
<dbReference type="Gene3D" id="2.160.20.10">
    <property type="entry name" value="Single-stranded right-handed beta-helix, Pectin lyase-like"/>
    <property type="match status" value="1"/>
</dbReference>
<dbReference type="STRING" id="1810504.PG2T_13960"/>
<sequence>MTITQQSQRAVLDWQSFNLSADAKVRFDQPNSTAAALNRIHDANPSVIQGQLTANGEVYLINANGILFDRGAQVNVGGLVASALGISQDTFNAGLLSVPLGQAAFSFGGDAEAFASSEVAVEAGAQISAANGGRVMLLAPRVRNAGSISTPQGQAVLAGGDKVYLALPQSSQLRGFLVEVDPHATAGGGSVVNALGARVHADRGNVTLVGSTVRQDGEASATSAVGLNGSVRLLARDGATASGDTLVANNGGALTLGSGSVTAVTPVDDSATARDDAPFAASSIELAGRTVHLQGGAQVLAPGGNVSISAQRGAQFVADGAAREDVRVQIDAGARVDVSGLREVPVPVERNVVGVELRGDELKDSPLQRDGLLRNKTVFVDARVGTGLADASGALAGIERGIAERSTSGGDITLRSEGDVIVRSGAVLDVSGGSVLWQGGVIGTTLLVGEDGRLYDISVASPDRRYLAIAGRYAMTDPKWGVTREYNTLPGRYEAAYAQGRPAGSISVLAHRAVLDGDLRGQVVLGPRQRAVADRPAAGRLILGNAEASGASPNFMLPDLALLAAPPALDDGFTFGLPDALTPLPAGAAQRLVLDPQRLAAGGFGTLEAYVNGSIEVNEPVSLAPGGSLRLTGRSLQVAADISVPAGSIRLQTRRTAGSTDLTAADHALEVAGGVRLSAAGLWSNDRLGAPADQLAADAGSVTLDAVADLRLHAGSVVDVSGGGELDRDGALRGGRGGDITLSVGRFNLGDNDPQTSSMLLDGALLGHGLTGGGRLQVSASRVQIGGAAPGEQRVLHLMPEFFQRGGFGAYQVNGQDGLDVADGTRIAPRTQTLRPLGELTLLPTGRSLADLTTPLLEDLPQRPAADLSLAAGSLAFGDLRLGAGSVIDADPGAAVALSAGRQLTVLGQINAPAGSIALSTQPGGGPDDAYHFGQSIWLGAAAALRATGYAELLPDAQGLRRGQVLPGGSVSLDAGKGYVIAEAGSLIDVSGTSAVLDIQLADRTRDVKVPGTTATDDAAVVPTVIASGGGRIAITAREGGILAGELRGTAAPGAAGGSLTVVLERPPVSNVGFPTGPVRLELGSAVPELPVGLAPGEDVPDNGVLRLGATQVAAGGFADLTLASRDRIDFTTDLDLRLSGRLTLSAPELGASAGTQVLLAGQSIQVANPGSLQAPRAAASGDADLELRADLIDLAGEVALQGIDTLRLDSAGDLRLRGVLAGSSSRELNGRLHGAGEVSVRAAQVYPTTLSRFRIEADRQISIAAAPASATQPLSAAGELTLAAPRIDQAGTLRAPFGTLSLVGDDIHLRDGSLSSVSGAGLLVPFGRTELGGRDWAYALAGDANLLLFDTLPDKAISLDGSTVDIAAGARLDVRGGGDLLAHEFLPGPGGSRDVLAPANVAGGFAVLPGLGAGAAPFDHQIASEGQFAPGELVWLGGVPGLAAGFYSKLPARYALLPGAFLVTPTTAVADVSDTFQLGLPLGDYLVAGREARELASGPLAAARSSIYNVQSGAVLARRAEYAPLRASEFFAHSGGGQVADAGRVSIAAREDLILAGNLLTAAAAGGRGGALDIAAPRLAVLGGGALAPGADYVTLDAGHLSSLGVASLLLGGTRRQDGAVDALTVVAQDVVVDTGGAVLSAPDLIVAARQQVSVRSGSQLQAGAGAAPGRALEIGADGDGDGALLRLAAQPTARTVRVNVNRDRGDLVIEAGAQLAANGSIELDATRNNTLGGDLRLAAGGELAVAAGSVSLGAAPVGTPGLLLDAARLAGLAGAGALALRSYSTLDVYGAVNLGGAGLASLTLETGSLRGFLGAGELAQLQARRLTLGNPSAGSGDAAVASNGTLRLLADQLILADGGRAGDGMVAGTQVSGVQRLELVANERLEFTGRGRLDVAGDLAISAGLVSAAGAADHGVTATGALSTAALAAPTDAPTGGVGARIGLTGASMQHGGRLRLPSGQVTLAATAGDVSLEAGSVLDAASVWQAFGSGGRASPAGSVVLRADAGDVMVLAGAQVDLRGRDGADAGRLELSAPAGTVTLAGELLASATADGAGRRGQGGEASVDVASLSDFSALNQALENGGFAGERQLRVRTGDVLIGAGDTVTTQRFGLAVDGGGLTVAGHIDARGGKGGRVALYAHDSLVLADGAVIDAFATDAAGAGSAGRGGQVELGSDSGLDLVAGSVIDVSAGAGANAAQGGQVLLRAPRVGTTDVAIGSVGSAIHGAREAVVEAVRRYEDISTLNTGGAGALSLATLSADNAAFMTSAASIASRLGQSGNPLFHLRPGVEVRSSGNLTLASDWQLLPLRAGGEPGLLTLRAAGNVLLNGSLSDGFSTATTAGVLQAGESWSYRLVAGADLDAADPLAVRPSGDDIGDITLAANKMVRTGTGDIALAAARNLKLNANTSVIYTAGQVGPAVDDFTAPTIGGVLAQFPTAGGDLRIAVGRDIDAAPAAQLPTAWLFRQGRVNADDGSAITANRTAWWLRYGEFKQGVGALGGGDVDIRAGGDVRNLGVSLPTNARLPSAAGSVPDAAQLVLQGGGDLDLRAGGDIGSALLFLGAGSGRVRAGGDIASARTAGGQPVNALALLGDARLALTAGGEVALDAVANPTVLSQVSANISGVANTKKNYFFTYGAQASVDVQALTGDVRFAQNRLAVLQGYPAHGIASSDQAALGMLPPNLAAAAFRGSIDLLGDAVLYPAPAGSLILQAAGDLSLLGTLAMSDLLPASLPSVALPANVFGSVNRLSVAPSGVLAHGNPPLHAGDAEPARLAAGGALRGQPGAVSLVLPKAALLEAGDDIANLWLFGQHLAATDVTRVVAGGQIRYDTPRNALGALGSSSNRLELGGPGRLEVLAADDVDLGSGGGIVTRGNLNNPFLPDEGAAALVMAGLGQSPAYGEFAALYLDPASALAAPYQDGLLAYLRALGIEPADAQDAFARFAALPTERQAPLLHDVLFGELRAAGRRAVAEGGDDPARYRRGFDAIAALFPGAGSEQSPYRGDINLFFSQIRTEQGGGIDLIAPGGQVNAGLASVTGFNKSASELGIVTVRGGSVRAFTDGDFLVNQSRVFTLGGGDILLWSSRGNIDAGRGAKSAGATPAPQLVLRGDQFVLDTSRSISGSGIGVLLSSPDIVPGDVDLIAPNGEVNAGDAGIRSAGNLTIAAPRVVGADNIQVGGVSSGVPVTSTAVSGSLAGAAATGSTATKAAADAAAAGAVSAAAGAVTDSLGTVTVEVLGFEG</sequence>
<evidence type="ECO:0000313" key="3">
    <source>
        <dbReference type="Proteomes" id="UP000092952"/>
    </source>
</evidence>
<dbReference type="SMART" id="SM00912">
    <property type="entry name" value="Haemagg_act"/>
    <property type="match status" value="1"/>
</dbReference>
<dbReference type="InterPro" id="IPR021026">
    <property type="entry name" value="Filamn_hemagglutn_DUF3739"/>
</dbReference>
<dbReference type="KEGG" id="gbi:PG2T_13960"/>
<dbReference type="NCBIfam" id="TIGR01901">
    <property type="entry name" value="adhes_NPXG"/>
    <property type="match status" value="1"/>
</dbReference>
<name>A0A1B1YWF5_9GAMM</name>
<dbReference type="Proteomes" id="UP000092952">
    <property type="component" value="Chromosome"/>
</dbReference>